<dbReference type="SUPFAM" id="SSF53474">
    <property type="entry name" value="alpha/beta-Hydrolases"/>
    <property type="match status" value="1"/>
</dbReference>
<comment type="caution">
    <text evidence="1">The sequence shown here is derived from an EMBL/GenBank/DDBJ whole genome shotgun (WGS) entry which is preliminary data.</text>
</comment>
<name>A0A7I9VED8_9ACTN</name>
<dbReference type="PIRSF" id="PIRSF029171">
    <property type="entry name" value="Esterase_LipA"/>
    <property type="match status" value="1"/>
</dbReference>
<dbReference type="InterPro" id="IPR029058">
    <property type="entry name" value="AB_hydrolase_fold"/>
</dbReference>
<proteinExistence type="predicted"/>
<dbReference type="AlphaFoldDB" id="A0A7I9VED8"/>
<dbReference type="Gene3D" id="3.40.50.1820">
    <property type="entry name" value="alpha/beta hydrolase"/>
    <property type="match status" value="2"/>
</dbReference>
<dbReference type="GO" id="GO:0016042">
    <property type="term" value="P:lipid catabolic process"/>
    <property type="evidence" value="ECO:0007669"/>
    <property type="project" value="InterPro"/>
</dbReference>
<dbReference type="InterPro" id="IPR005152">
    <property type="entry name" value="Lipase_secreted"/>
</dbReference>
<gene>
    <name evidence="1" type="ORF">nbrc107696_40280</name>
</gene>
<dbReference type="Pfam" id="PF03583">
    <property type="entry name" value="LIP"/>
    <property type="match status" value="1"/>
</dbReference>
<keyword evidence="2" id="KW-1185">Reference proteome</keyword>
<dbReference type="PANTHER" id="PTHR34853">
    <property type="match status" value="1"/>
</dbReference>
<dbReference type="GO" id="GO:0004806">
    <property type="term" value="F:triacylglycerol lipase activity"/>
    <property type="evidence" value="ECO:0007669"/>
    <property type="project" value="InterPro"/>
</dbReference>
<reference evidence="2" key="1">
    <citation type="submission" date="2019-06" db="EMBL/GenBank/DDBJ databases">
        <title>Gordonia isolated from sludge of a wastewater treatment plant.</title>
        <authorList>
            <person name="Tamura T."/>
            <person name="Aoyama K."/>
            <person name="Kang Y."/>
            <person name="Saito S."/>
            <person name="Akiyama N."/>
            <person name="Yazawa K."/>
            <person name="Gonoi T."/>
            <person name="Mikami Y."/>
        </authorList>
    </citation>
    <scope>NUCLEOTIDE SEQUENCE [LARGE SCALE GENOMIC DNA]</scope>
    <source>
        <strain evidence="2">NBRC 107696</strain>
    </source>
</reference>
<sequence>MPVLGRTRRFGRATLLAALGAVVALVAIAAVMLGPRLIGDEAERDHVAEFYTQPEGAADGAPGTLVRSERLDGALLGTTAWRIMYRTRDVDGRPVVATGIVATPDGTAPHDGRTVLAWAHPTTGVADACTPSRMFDPYLDVEGIRVMLDRGYTVVATDYVGMGTEGPDSYLVGVTAGNSVLDSVRAARALDGAHAGSKTVLWGHSQGGQAVLFAAERAKTYAPELTVLAAAVAAPAADLTALLGSHLDDLSGTTIGSYAFSAYSQVYAGRGARLDTVLTPAAIGILPQMNALCLLTQNKELHRIAAPVVGTFFAHNPESVEPWATLLRENSAGGRTFTAPLFVAQGAKDKLVLPADTERFVAHEKQQGMNVTYHSAADGDHGTVAYLSLPALTAWLNSVGA</sequence>
<dbReference type="PANTHER" id="PTHR34853:SF1">
    <property type="entry name" value="LIPASE 5"/>
    <property type="match status" value="1"/>
</dbReference>
<protein>
    <submittedName>
        <fullName evidence="1">Lipase</fullName>
    </submittedName>
</protein>
<organism evidence="1 2">
    <name type="scientific">Gordonia spumicola</name>
    <dbReference type="NCBI Taxonomy" id="589161"/>
    <lineage>
        <taxon>Bacteria</taxon>
        <taxon>Bacillati</taxon>
        <taxon>Actinomycetota</taxon>
        <taxon>Actinomycetes</taxon>
        <taxon>Mycobacteriales</taxon>
        <taxon>Gordoniaceae</taxon>
        <taxon>Gordonia</taxon>
    </lineage>
</organism>
<dbReference type="Proteomes" id="UP000444960">
    <property type="component" value="Unassembled WGS sequence"/>
</dbReference>
<evidence type="ECO:0000313" key="2">
    <source>
        <dbReference type="Proteomes" id="UP000444960"/>
    </source>
</evidence>
<accession>A0A7I9VED8</accession>
<evidence type="ECO:0000313" key="1">
    <source>
        <dbReference type="EMBL" id="GEE03582.1"/>
    </source>
</evidence>
<dbReference type="EMBL" id="BJOV01000005">
    <property type="protein sequence ID" value="GEE03582.1"/>
    <property type="molecule type" value="Genomic_DNA"/>
</dbReference>